<dbReference type="EMBL" id="JAAKZZ010000646">
    <property type="protein sequence ID" value="NGO73179.1"/>
    <property type="molecule type" value="Genomic_DNA"/>
</dbReference>
<protein>
    <submittedName>
        <fullName evidence="1">Uncharacterized protein</fullName>
    </submittedName>
</protein>
<name>A0A6G4X6L4_9ACTN</name>
<dbReference type="AlphaFoldDB" id="A0A6G4X6L4"/>
<evidence type="ECO:0000313" key="1">
    <source>
        <dbReference type="EMBL" id="NGO73179.1"/>
    </source>
</evidence>
<comment type="caution">
    <text evidence="1">The sequence shown here is derived from an EMBL/GenBank/DDBJ whole genome shotgun (WGS) entry which is preliminary data.</text>
</comment>
<organism evidence="1 2">
    <name type="scientific">Streptomyces boncukensis</name>
    <dbReference type="NCBI Taxonomy" id="2711219"/>
    <lineage>
        <taxon>Bacteria</taxon>
        <taxon>Bacillati</taxon>
        <taxon>Actinomycetota</taxon>
        <taxon>Actinomycetes</taxon>
        <taxon>Kitasatosporales</taxon>
        <taxon>Streptomycetaceae</taxon>
        <taxon>Streptomyces</taxon>
    </lineage>
</organism>
<proteinExistence type="predicted"/>
<reference evidence="1 2" key="1">
    <citation type="submission" date="2020-02" db="EMBL/GenBank/DDBJ databases">
        <title>Whole-genome analyses of novel actinobacteria.</title>
        <authorList>
            <person name="Sahin N."/>
            <person name="Tatar D."/>
        </authorList>
    </citation>
    <scope>NUCLEOTIDE SEQUENCE [LARGE SCALE GENOMIC DNA]</scope>
    <source>
        <strain evidence="1 2">SB3404</strain>
    </source>
</reference>
<sequence length="74" mass="8147">MTAHWPPADLPGLHVCFGEWDRNTGRWLHYPTADYRCAACGWTTSASGDAVPRIPLAITAHQLICPTDRKETAA</sequence>
<gene>
    <name evidence="1" type="ORF">G5C65_33580</name>
</gene>
<dbReference type="RefSeq" id="WP_165302840.1">
    <property type="nucleotide sequence ID" value="NZ_JAAKZZ010000646.1"/>
</dbReference>
<keyword evidence="2" id="KW-1185">Reference proteome</keyword>
<dbReference type="Proteomes" id="UP000477722">
    <property type="component" value="Unassembled WGS sequence"/>
</dbReference>
<evidence type="ECO:0000313" key="2">
    <source>
        <dbReference type="Proteomes" id="UP000477722"/>
    </source>
</evidence>
<accession>A0A6G4X6L4</accession>